<reference evidence="2 3" key="1">
    <citation type="submission" date="2015-05" db="EMBL/GenBank/DDBJ databases">
        <title>Genome sequencing and analysis of members of genus Stenotrophomonas.</title>
        <authorList>
            <person name="Patil P.P."/>
            <person name="Midha S."/>
            <person name="Patil P.B."/>
        </authorList>
    </citation>
    <scope>NUCLEOTIDE SEQUENCE [LARGE SCALE GENOMIC DNA]</scope>
    <source>
        <strain evidence="2 3">DSM 21508</strain>
    </source>
</reference>
<dbReference type="AlphaFoldDB" id="A0A0R0DBE0"/>
<dbReference type="PATRIC" id="fig|517011.3.peg.1119"/>
<evidence type="ECO:0000313" key="2">
    <source>
        <dbReference type="EMBL" id="KRG74392.1"/>
    </source>
</evidence>
<gene>
    <name evidence="2" type="ORF">ABB28_07475</name>
</gene>
<protein>
    <submittedName>
        <fullName evidence="2">Uncharacterized protein</fullName>
    </submittedName>
</protein>
<accession>A0A0R0DBE0</accession>
<proteinExistence type="predicted"/>
<organism evidence="2 3">
    <name type="scientific">Stenotrophomonas chelatiphaga</name>
    <dbReference type="NCBI Taxonomy" id="517011"/>
    <lineage>
        <taxon>Bacteria</taxon>
        <taxon>Pseudomonadati</taxon>
        <taxon>Pseudomonadota</taxon>
        <taxon>Gammaproteobacteria</taxon>
        <taxon>Lysobacterales</taxon>
        <taxon>Lysobacteraceae</taxon>
        <taxon>Stenotrophomonas</taxon>
    </lineage>
</organism>
<sequence>MRFTFLRLAPLWATLSTSSPLHAAASLLVDDAGTTPRGTCQLESWTRRAASHLELTAVPACTLAGTELSLGLSHLRGEGTLPWALGAKRALRHWHGERLQLAASIETAGDLRQAGARSWALNLPLSVALGRQSLSAAHFNAGWSRSRHERGITLGAGIDIRIAPTWSLLAEQARDAARHRSSQLGIRRHLPGEASLDLLAGRADGRNATSWITVGLNLPLSR</sequence>
<evidence type="ECO:0000313" key="3">
    <source>
        <dbReference type="Proteomes" id="UP000051386"/>
    </source>
</evidence>
<keyword evidence="3" id="KW-1185">Reference proteome</keyword>
<feature type="chain" id="PRO_5006395400" evidence="1">
    <location>
        <begin position="24"/>
        <end position="222"/>
    </location>
</feature>
<keyword evidence="1" id="KW-0732">Signal</keyword>
<evidence type="ECO:0000256" key="1">
    <source>
        <dbReference type="SAM" id="SignalP"/>
    </source>
</evidence>
<comment type="caution">
    <text evidence="2">The sequence shown here is derived from an EMBL/GenBank/DDBJ whole genome shotgun (WGS) entry which is preliminary data.</text>
</comment>
<feature type="signal peptide" evidence="1">
    <location>
        <begin position="1"/>
        <end position="23"/>
    </location>
</feature>
<dbReference type="Proteomes" id="UP000051386">
    <property type="component" value="Unassembled WGS sequence"/>
</dbReference>
<name>A0A0R0DBE0_9GAMM</name>
<dbReference type="RefSeq" id="WP_057508027.1">
    <property type="nucleotide sequence ID" value="NZ_LDJK01000026.1"/>
</dbReference>
<dbReference type="EMBL" id="LDJK01000026">
    <property type="protein sequence ID" value="KRG74392.1"/>
    <property type="molecule type" value="Genomic_DNA"/>
</dbReference>